<keyword evidence="5 15" id="KW-0812">Transmembrane</keyword>
<keyword evidence="10" id="KW-0408">Iron</keyword>
<feature type="transmembrane region" description="Helical" evidence="15">
    <location>
        <begin position="419"/>
        <end position="439"/>
    </location>
</feature>
<dbReference type="OMA" id="IYPIEHG"/>
<dbReference type="InParanoid" id="A0A5E4E668"/>
<feature type="transmembrane region" description="Helical" evidence="15">
    <location>
        <begin position="198"/>
        <end position="216"/>
    </location>
</feature>
<dbReference type="Gene3D" id="3.40.50.80">
    <property type="entry name" value="Nucleotide-binding domain of ferredoxin-NADP reductase (FNR) module"/>
    <property type="match status" value="2"/>
</dbReference>
<dbReference type="GO" id="GO:0140618">
    <property type="term" value="F:ferric-chelate reductase (NADH) activity"/>
    <property type="evidence" value="ECO:0007669"/>
    <property type="project" value="UniProtKB-EC"/>
</dbReference>
<dbReference type="GO" id="GO:0046872">
    <property type="term" value="F:metal ion binding"/>
    <property type="evidence" value="ECO:0007669"/>
    <property type="project" value="UniProtKB-KW"/>
</dbReference>
<feature type="transmembrane region" description="Helical" evidence="15">
    <location>
        <begin position="364"/>
        <end position="383"/>
    </location>
</feature>
<evidence type="ECO:0000256" key="6">
    <source>
        <dbReference type="ARBA" id="ARBA00022723"/>
    </source>
</evidence>
<dbReference type="AlphaFoldDB" id="A0A5E4E668"/>
<feature type="transmembrane region" description="Helical" evidence="15">
    <location>
        <begin position="228"/>
        <end position="249"/>
    </location>
</feature>
<gene>
    <name evidence="17" type="ORF">ALMOND_2B007100</name>
</gene>
<feature type="domain" description="FAD-binding FR-type" evidence="16">
    <location>
        <begin position="739"/>
        <end position="842"/>
    </location>
</feature>
<evidence type="ECO:0000256" key="13">
    <source>
        <dbReference type="ARBA" id="ARBA00050970"/>
    </source>
</evidence>
<keyword evidence="6" id="KW-0479">Metal-binding</keyword>
<name>A0A5E4E668_PRUDU</name>
<comment type="cofactor">
    <cofactor evidence="1">
        <name>FAD</name>
        <dbReference type="ChEBI" id="CHEBI:57692"/>
    </cofactor>
</comment>
<evidence type="ECO:0000256" key="5">
    <source>
        <dbReference type="ARBA" id="ARBA00022692"/>
    </source>
</evidence>
<dbReference type="FunCoup" id="A0A5E4E668">
    <property type="interactions" value="56"/>
</dbReference>
<reference evidence="18" key="1">
    <citation type="journal article" date="2020" name="Plant J.">
        <title>Transposons played a major role in the diversification between the closely related almond and peach genomes: results from the almond genome sequence.</title>
        <authorList>
            <person name="Alioto T."/>
            <person name="Alexiou K.G."/>
            <person name="Bardil A."/>
            <person name="Barteri F."/>
            <person name="Castanera R."/>
            <person name="Cruz F."/>
            <person name="Dhingra A."/>
            <person name="Duval H."/>
            <person name="Fernandez I Marti A."/>
            <person name="Frias L."/>
            <person name="Galan B."/>
            <person name="Garcia J.L."/>
            <person name="Howad W."/>
            <person name="Gomez-Garrido J."/>
            <person name="Gut M."/>
            <person name="Julca I."/>
            <person name="Morata J."/>
            <person name="Puigdomenech P."/>
            <person name="Ribeca P."/>
            <person name="Rubio Cabetas M.J."/>
            <person name="Vlasova A."/>
            <person name="Wirthensohn M."/>
            <person name="Garcia-Mas J."/>
            <person name="Gabaldon T."/>
            <person name="Casacuberta J.M."/>
            <person name="Arus P."/>
        </authorList>
    </citation>
    <scope>NUCLEOTIDE SEQUENCE [LARGE SCALE GENOMIC DNA]</scope>
    <source>
        <strain evidence="18">cv. Texas</strain>
    </source>
</reference>
<dbReference type="Gramene" id="VVA11165">
    <property type="protein sequence ID" value="VVA11165"/>
    <property type="gene ID" value="Prudul26B007100"/>
</dbReference>
<dbReference type="InterPro" id="IPR013130">
    <property type="entry name" value="Fe3_Rdtase_TM_dom"/>
</dbReference>
<dbReference type="GO" id="GO:0006811">
    <property type="term" value="P:monoatomic ion transport"/>
    <property type="evidence" value="ECO:0007669"/>
    <property type="project" value="UniProtKB-KW"/>
</dbReference>
<feature type="transmembrane region" description="Helical" evidence="15">
    <location>
        <begin position="164"/>
        <end position="186"/>
    </location>
</feature>
<feature type="transmembrane region" description="Helical" evidence="15">
    <location>
        <begin position="445"/>
        <end position="466"/>
    </location>
</feature>
<feature type="transmembrane region" description="Helical" evidence="15">
    <location>
        <begin position="663"/>
        <end position="683"/>
    </location>
</feature>
<dbReference type="EC" id="1.16.1.7" evidence="14"/>
<dbReference type="InterPro" id="IPR013121">
    <property type="entry name" value="Fe_red_NAD-bd_6"/>
</dbReference>
<feature type="transmembrane region" description="Helical" evidence="15">
    <location>
        <begin position="275"/>
        <end position="295"/>
    </location>
</feature>
<feature type="transmembrane region" description="Helical" evidence="15">
    <location>
        <begin position="307"/>
        <end position="329"/>
    </location>
</feature>
<evidence type="ECO:0000256" key="10">
    <source>
        <dbReference type="ARBA" id="ARBA00023004"/>
    </source>
</evidence>
<dbReference type="FunFam" id="3.40.50.80:FF:000039">
    <property type="entry name" value="Ferric reduction oxidase 3"/>
    <property type="match status" value="1"/>
</dbReference>
<evidence type="ECO:0000256" key="14">
    <source>
        <dbReference type="ARBA" id="ARBA00066905"/>
    </source>
</evidence>
<evidence type="ECO:0000256" key="7">
    <source>
        <dbReference type="ARBA" id="ARBA00022982"/>
    </source>
</evidence>
<evidence type="ECO:0000256" key="9">
    <source>
        <dbReference type="ARBA" id="ARBA00023002"/>
    </source>
</evidence>
<feature type="transmembrane region" description="Helical" evidence="15">
    <location>
        <begin position="487"/>
        <end position="515"/>
    </location>
</feature>
<evidence type="ECO:0000256" key="11">
    <source>
        <dbReference type="ARBA" id="ARBA00023065"/>
    </source>
</evidence>
<dbReference type="PANTHER" id="PTHR34289:SF5">
    <property type="entry name" value="KERATIN-ASSOCIATED PROTEIN (DUF819)"/>
    <property type="match status" value="1"/>
</dbReference>
<comment type="catalytic activity">
    <reaction evidence="13">
        <text>2 a Fe(II)-siderophore + NAD(+) + H(+) = 2 a Fe(III)-siderophore + NADH</text>
        <dbReference type="Rhea" id="RHEA:15061"/>
        <dbReference type="Rhea" id="RHEA-COMP:11342"/>
        <dbReference type="Rhea" id="RHEA-COMP:11344"/>
        <dbReference type="ChEBI" id="CHEBI:15378"/>
        <dbReference type="ChEBI" id="CHEBI:29033"/>
        <dbReference type="ChEBI" id="CHEBI:29034"/>
        <dbReference type="ChEBI" id="CHEBI:57540"/>
        <dbReference type="ChEBI" id="CHEBI:57945"/>
        <dbReference type="EC" id="1.16.1.7"/>
    </reaction>
</comment>
<dbReference type="InterPro" id="IPR013112">
    <property type="entry name" value="FAD-bd_8"/>
</dbReference>
<feature type="transmembrane region" description="Helical" evidence="15">
    <location>
        <begin position="103"/>
        <end position="125"/>
    </location>
</feature>
<dbReference type="GO" id="GO:0016020">
    <property type="term" value="C:membrane"/>
    <property type="evidence" value="ECO:0007669"/>
    <property type="project" value="UniProtKB-SubCell"/>
</dbReference>
<organism evidence="17 18">
    <name type="scientific">Prunus dulcis</name>
    <name type="common">Almond</name>
    <name type="synonym">Amygdalus dulcis</name>
    <dbReference type="NCBI Taxonomy" id="3755"/>
    <lineage>
        <taxon>Eukaryota</taxon>
        <taxon>Viridiplantae</taxon>
        <taxon>Streptophyta</taxon>
        <taxon>Embryophyta</taxon>
        <taxon>Tracheophyta</taxon>
        <taxon>Spermatophyta</taxon>
        <taxon>Magnoliopsida</taxon>
        <taxon>eudicotyledons</taxon>
        <taxon>Gunneridae</taxon>
        <taxon>Pentapetalae</taxon>
        <taxon>rosids</taxon>
        <taxon>fabids</taxon>
        <taxon>Rosales</taxon>
        <taxon>Rosaceae</taxon>
        <taxon>Amygdaloideae</taxon>
        <taxon>Amygdaleae</taxon>
        <taxon>Prunus</taxon>
    </lineage>
</organism>
<keyword evidence="8 15" id="KW-1133">Transmembrane helix</keyword>
<sequence length="1122" mass="123307">MASFTLPLPSLPAIPTSSLSLSVHSSASKSKLTRVNPGPFLSHTINKTLLWPLTSPQSHKFSRATRVKSQLRHPIIAPGDHWGLWTALFATGAFGLWSEKTEIGGMVSAALVSTLVGLAASNLGIIPFEAPAYSIVLEFLLPLAIPLLLFQADLSSVMRSTGTLLLAFLLGSVATMVGTLVAFLVVPMRSLGSDNWKIAAALMGSYIGGSVNYVAISEALGVSPSVLAAGVAADNVICALYFMVLFALASKIPPEALRSTNDVSMKMESNDERKLPVLETATALATSFVICKASTSLTGLCGIKGGSLPAITATVVVLATVLPTHFAYLAPAGDTVALLLMQVFFAVIGASGSIWNVINTAPSIFMFALVQVTVHLAVVLGLGKLFRFDLKPILLASNANIGGPTTAGGMARAKGWDSLVVPAILAGIFGVAIATFLGIGFGMMVLRHMLILLVVFLGWLMIWTMLPTKTYKNVWTLNLQSKLNSTYFGAQGVNLLLLSFPMMLIAALSCVYLHFQKQSNSRLTFWRRPAVVKAPLGIVTAMELAFAIMFAALLVWSLANYLYVSFGHLHMHKDGEKVWEAKFRSVSLRLGYIGNICWAFLFFPVTRGSSILPLFGLTSESSIKYHSWLGHLSMILFVAHTLGFIIYWGITHQMALILEWSKTYVSNVAGIIAIVFAMAMWVTSIPRVRRKMFEVFFYTHNLYPLYVFFYILHVGASYFCMILPGIFLFIVDRYLRFLQSYQRAGLISARVLPCGTIELNFSKTQGLDYNPTSILFINVPSISKMQWHPFTVTSNSNMEPDKLSVVIKNQGSWSQKLHKQLSSNVDHVQVSVEGPYGPVSSHFLRHEALVMFSGGSGITPMISIIREIIFQSTKPDCHVPRVRLICAFKNSADLSMLQLLLPTISWAPADFAAQIDLEIEAYVTRETEQPPAEAQRVIQTVWFKPDPLDSPVSAVLGPNSWLWLAAIVSSSFVLFLFVLGLTTRFYIYPIDHNTGENYHYSFTCLWYMFLVCASIFMVSSVVFLWCKRQNAMEGKQVQNVDAYGTHDQELESHPQNQECPIAQATQVHYGTRPDLKKILLGSEESDVGVLVCGPRKMRHEVAKICSSGLADNLHFESISFNW</sequence>
<dbReference type="Proteomes" id="UP000327085">
    <property type="component" value="Chromosome 2"/>
</dbReference>
<evidence type="ECO:0000256" key="12">
    <source>
        <dbReference type="ARBA" id="ARBA00023136"/>
    </source>
</evidence>
<dbReference type="Pfam" id="PF08030">
    <property type="entry name" value="NAD_binding_6"/>
    <property type="match status" value="1"/>
</dbReference>
<dbReference type="InterPro" id="IPR039261">
    <property type="entry name" value="FNR_nucleotide-bd"/>
</dbReference>
<dbReference type="CDD" id="cd06186">
    <property type="entry name" value="NOX_Duox_like_FAD_NADP"/>
    <property type="match status" value="1"/>
</dbReference>
<dbReference type="SUPFAM" id="SSF52343">
    <property type="entry name" value="Ferredoxin reductase-like, C-terminal NADP-linked domain"/>
    <property type="match status" value="1"/>
</dbReference>
<keyword evidence="12 15" id="KW-0472">Membrane</keyword>
<keyword evidence="7" id="KW-0249">Electron transport</keyword>
<dbReference type="Pfam" id="PF05684">
    <property type="entry name" value="DUF819"/>
    <property type="match status" value="1"/>
</dbReference>
<evidence type="ECO:0000259" key="16">
    <source>
        <dbReference type="PROSITE" id="PS51384"/>
    </source>
</evidence>
<evidence type="ECO:0000313" key="18">
    <source>
        <dbReference type="Proteomes" id="UP000327085"/>
    </source>
</evidence>
<comment type="similarity">
    <text evidence="3">Belongs to the ferric reductase (FRE) family.</text>
</comment>
<dbReference type="PANTHER" id="PTHR34289">
    <property type="entry name" value="PROTEIN, PUTATIVE (DUF819)-RELATED"/>
    <property type="match status" value="1"/>
</dbReference>
<feature type="transmembrane region" description="Helical" evidence="15">
    <location>
        <begin position="132"/>
        <end position="152"/>
    </location>
</feature>
<protein>
    <recommendedName>
        <fullName evidence="14">ferric-chelate reductase (NADH)</fullName>
        <ecNumber evidence="14">1.16.1.7</ecNumber>
    </recommendedName>
</protein>
<feature type="transmembrane region" description="Helical" evidence="15">
    <location>
        <begin position="535"/>
        <end position="563"/>
    </location>
</feature>
<feature type="transmembrane region" description="Helical" evidence="15">
    <location>
        <begin position="336"/>
        <end position="358"/>
    </location>
</feature>
<evidence type="ECO:0000256" key="8">
    <source>
        <dbReference type="ARBA" id="ARBA00022989"/>
    </source>
</evidence>
<feature type="transmembrane region" description="Helical" evidence="15">
    <location>
        <begin position="961"/>
        <end position="986"/>
    </location>
</feature>
<dbReference type="SFLD" id="SFLDS00052">
    <property type="entry name" value="Ferric_Reductase_Domain"/>
    <property type="match status" value="1"/>
</dbReference>
<proteinExistence type="inferred from homology"/>
<keyword evidence="4" id="KW-0813">Transport</keyword>
<evidence type="ECO:0000256" key="3">
    <source>
        <dbReference type="ARBA" id="ARBA00006278"/>
    </source>
</evidence>
<evidence type="ECO:0000256" key="1">
    <source>
        <dbReference type="ARBA" id="ARBA00001974"/>
    </source>
</evidence>
<dbReference type="EMBL" id="CABIKO010000003">
    <property type="protein sequence ID" value="VVA11165.1"/>
    <property type="molecule type" value="Genomic_DNA"/>
</dbReference>
<dbReference type="SFLD" id="SFLDG01168">
    <property type="entry name" value="Ferric_reductase_subgroup_(FRE"/>
    <property type="match status" value="1"/>
</dbReference>
<dbReference type="InterPro" id="IPR008537">
    <property type="entry name" value="DUF819"/>
</dbReference>
<dbReference type="PROSITE" id="PS51384">
    <property type="entry name" value="FAD_FR"/>
    <property type="match status" value="1"/>
</dbReference>
<feature type="transmembrane region" description="Helical" evidence="15">
    <location>
        <begin position="703"/>
        <end position="731"/>
    </location>
</feature>
<feature type="transmembrane region" description="Helical" evidence="15">
    <location>
        <begin position="628"/>
        <end position="651"/>
    </location>
</feature>
<evidence type="ECO:0000256" key="15">
    <source>
        <dbReference type="SAM" id="Phobius"/>
    </source>
</evidence>
<comment type="subcellular location">
    <subcellularLocation>
        <location evidence="2">Membrane</location>
        <topology evidence="2">Multi-pass membrane protein</topology>
    </subcellularLocation>
</comment>
<dbReference type="Pfam" id="PF08022">
    <property type="entry name" value="FAD_binding_8"/>
    <property type="match status" value="1"/>
</dbReference>
<dbReference type="Pfam" id="PF01794">
    <property type="entry name" value="Ferric_reduct"/>
    <property type="match status" value="1"/>
</dbReference>
<feature type="transmembrane region" description="Helical" evidence="15">
    <location>
        <begin position="592"/>
        <end position="616"/>
    </location>
</feature>
<feature type="transmembrane region" description="Helical" evidence="15">
    <location>
        <begin position="1006"/>
        <end position="1026"/>
    </location>
</feature>
<accession>A0A5E4E668</accession>
<evidence type="ECO:0000256" key="4">
    <source>
        <dbReference type="ARBA" id="ARBA00022448"/>
    </source>
</evidence>
<dbReference type="InterPro" id="IPR017927">
    <property type="entry name" value="FAD-bd_FR_type"/>
</dbReference>
<keyword evidence="11" id="KW-0406">Ion transport</keyword>
<evidence type="ECO:0000313" key="17">
    <source>
        <dbReference type="EMBL" id="VVA11165.1"/>
    </source>
</evidence>
<keyword evidence="9" id="KW-0560">Oxidoreductase</keyword>
<evidence type="ECO:0000256" key="2">
    <source>
        <dbReference type="ARBA" id="ARBA00004141"/>
    </source>
</evidence>